<organism evidence="1 2">
    <name type="scientific">Streptomyces mimosae</name>
    <dbReference type="NCBI Taxonomy" id="2586635"/>
    <lineage>
        <taxon>Bacteria</taxon>
        <taxon>Bacillati</taxon>
        <taxon>Actinomycetota</taxon>
        <taxon>Actinomycetes</taxon>
        <taxon>Kitasatosporales</taxon>
        <taxon>Streptomycetaceae</taxon>
        <taxon>Streptomyces</taxon>
    </lineage>
</organism>
<dbReference type="Pfam" id="PF13604">
    <property type="entry name" value="AAA_30"/>
    <property type="match status" value="1"/>
</dbReference>
<keyword evidence="2" id="KW-1185">Reference proteome</keyword>
<evidence type="ECO:0000313" key="2">
    <source>
        <dbReference type="Proteomes" id="UP000314251"/>
    </source>
</evidence>
<dbReference type="Gene3D" id="3.40.50.300">
    <property type="entry name" value="P-loop containing nucleotide triphosphate hydrolases"/>
    <property type="match status" value="2"/>
</dbReference>
<dbReference type="InterPro" id="IPR027417">
    <property type="entry name" value="P-loop_NTPase"/>
</dbReference>
<evidence type="ECO:0000313" key="1">
    <source>
        <dbReference type="EMBL" id="KAB8162025.1"/>
    </source>
</evidence>
<sequence>MLDRLLTAGHAVDAVIGVAGAGKTTLMSAARAGWEAAGLRVAGASTAAVAAANLTAEAGIPSATIAAWTRAITGGAGLKDVDVLVVDEASMVDNRALATLATHAATTHTKIVLIGDPQQARAVGVGGGFARAHELVDGLELDENRRQRDLAERAALADWRTGARTTALARLADHGHVHATTTATEALAGMAAAWDTARTEWTDPHDLVEQLLLLAPRRADVDALNSAAQTARRAAGELGEARTWALARTAGGGRLQLSVGDVVRVTRNDYRSRRDPAAPDVLNGYRGIVTEIDARRGARVAWRRRTPDGPALEAAWISPRQLAAGHLTLGYAMTAASAQGLTSEVALDYGAHADAHTLYPELTRARRASHLWLPLAEAEDVVAAARLGRPRTDTELLHRAVAAYGRALASDTGDTMVTDQLATQAGMVPAPSPAGDNEDQAVRAAAARVTSVQHRRATPASEEHDQERQVVPHWRRRPHGAMPTAHLPRAITTATEQADRAAQLAATAADRARDLAATAGTDHAPATHHYAAALTQLRDLAALVDGAAAASREAEQQTGQAALYRARLEPITRRLAQRRSALLGQRGDLREVAAWLAREIDRADQAATTARIAAADHDRQARTTAAQLPEQLRLDGPPTPATITTLADRLPAYRQTLEAADAHLVADQQRRATQLDQAATGHRATAAALRAEYELRRHLATTDPARAAIEDTQRR</sequence>
<dbReference type="SUPFAM" id="SSF52540">
    <property type="entry name" value="P-loop containing nucleoside triphosphate hydrolases"/>
    <property type="match status" value="2"/>
</dbReference>
<accession>A0A5N6A0H0</accession>
<comment type="caution">
    <text evidence="1">The sequence shown here is derived from an EMBL/GenBank/DDBJ whole genome shotgun (WGS) entry which is preliminary data.</text>
</comment>
<gene>
    <name evidence="1" type="ORF">FH607_023465</name>
</gene>
<dbReference type="OrthoDB" id="4524286at2"/>
<dbReference type="Proteomes" id="UP000314251">
    <property type="component" value="Unassembled WGS sequence"/>
</dbReference>
<reference evidence="1" key="1">
    <citation type="submission" date="2019-10" db="EMBL/GenBank/DDBJ databases">
        <title>Nonomuraea sp. nov., isolated from Phyllanthus amarus.</title>
        <authorList>
            <person name="Klykleung N."/>
            <person name="Tanasupawat S."/>
        </authorList>
    </citation>
    <scope>NUCLEOTIDE SEQUENCE [LARGE SCALE GENOMIC DNA]</scope>
    <source>
        <strain evidence="1">3MP-10</strain>
    </source>
</reference>
<name>A0A5N6A0H0_9ACTN</name>
<dbReference type="EMBL" id="VDLY02000016">
    <property type="protein sequence ID" value="KAB8162025.1"/>
    <property type="molecule type" value="Genomic_DNA"/>
</dbReference>
<protein>
    <submittedName>
        <fullName evidence="1">AAA family ATPase</fullName>
    </submittedName>
</protein>
<dbReference type="Gene3D" id="2.30.30.940">
    <property type="match status" value="1"/>
</dbReference>
<dbReference type="AlphaFoldDB" id="A0A5N6A0H0"/>
<proteinExistence type="predicted"/>